<dbReference type="Pfam" id="PF07396">
    <property type="entry name" value="Porin_O_P"/>
    <property type="match status" value="1"/>
</dbReference>
<gene>
    <name evidence="1" type="ORF">DF182_15720</name>
</gene>
<dbReference type="EMBL" id="QFFJ01000001">
    <property type="protein sequence ID" value="RBL94254.1"/>
    <property type="molecule type" value="Genomic_DNA"/>
</dbReference>
<sequence>MDMIDTTTELGKGMIAMYQKYDALRFSGYIQPQFQLAEAKGISSYAGGDFLPAVNNRFSLRRGRIRVDYERYDHNDMPVVQFAFQFDGTERGVFIRDFYGRVFESRFNMFSLAGGMFARPFGYEVNLSSADRETPERGRMSQILMKTERDLGAMVSFEPRRKNHPLRYLKIDAGLFNGQGLTGPTDFDSHKDFIGRIAMKPYRFKGNKWVLSAGVSVLYGGMEQFTPSIYRMGTVNGQKAFVLDSSGHNVGRIAPRHYYGADVQLKIPNGPGRGYTQFRAEYIRGTQTATVNTTETPGVIPTDAQGNRLPLYIRRFDGAYLYFIQNLASDRHQLVVKYDWYDPNKDVKGKEIGAPDSNLTAADIRYNTLGLGYIYYANEHLKFMVYYDWVENENTSLAGFTSDVKDNVLTCRMQFRF</sequence>
<proteinExistence type="predicted"/>
<evidence type="ECO:0000313" key="2">
    <source>
        <dbReference type="Proteomes" id="UP000253410"/>
    </source>
</evidence>
<dbReference type="InterPro" id="IPR010870">
    <property type="entry name" value="Porin_O/P"/>
</dbReference>
<dbReference type="Proteomes" id="UP000253410">
    <property type="component" value="Unassembled WGS sequence"/>
</dbReference>
<dbReference type="Gene3D" id="2.40.160.10">
    <property type="entry name" value="Porin"/>
    <property type="match status" value="1"/>
</dbReference>
<keyword evidence="2" id="KW-1185">Reference proteome</keyword>
<reference evidence="1 2" key="1">
    <citation type="submission" date="2018-05" db="EMBL/GenBank/DDBJ databases">
        <title>Chitinophaga sp. K3CV102501T nov., isolated from isolated from a monsoon evergreen broad-leaved forest soil.</title>
        <authorList>
            <person name="Lv Y."/>
        </authorList>
    </citation>
    <scope>NUCLEOTIDE SEQUENCE [LARGE SCALE GENOMIC DNA]</scope>
    <source>
        <strain evidence="1 2">GDMCC 1.1325</strain>
    </source>
</reference>
<protein>
    <submittedName>
        <fullName evidence="1">Porin</fullName>
    </submittedName>
</protein>
<organism evidence="1 2">
    <name type="scientific">Chitinophaga flava</name>
    <dbReference type="NCBI Taxonomy" id="2259036"/>
    <lineage>
        <taxon>Bacteria</taxon>
        <taxon>Pseudomonadati</taxon>
        <taxon>Bacteroidota</taxon>
        <taxon>Chitinophagia</taxon>
        <taxon>Chitinophagales</taxon>
        <taxon>Chitinophagaceae</taxon>
        <taxon>Chitinophaga</taxon>
    </lineage>
</organism>
<evidence type="ECO:0000313" key="1">
    <source>
        <dbReference type="EMBL" id="RBL94254.1"/>
    </source>
</evidence>
<comment type="caution">
    <text evidence="1">The sequence shown here is derived from an EMBL/GenBank/DDBJ whole genome shotgun (WGS) entry which is preliminary data.</text>
</comment>
<dbReference type="InterPro" id="IPR023614">
    <property type="entry name" value="Porin_dom_sf"/>
</dbReference>
<accession>A0A365Y8F1</accession>
<dbReference type="AlphaFoldDB" id="A0A365Y8F1"/>
<name>A0A365Y8F1_9BACT</name>
<dbReference type="OrthoDB" id="925187at2"/>